<evidence type="ECO:0000313" key="8">
    <source>
        <dbReference type="EMBL" id="GGH86750.1"/>
    </source>
</evidence>
<dbReference type="InterPro" id="IPR037185">
    <property type="entry name" value="EmrE-like"/>
</dbReference>
<dbReference type="RefSeq" id="WP_172247712.1">
    <property type="nucleotide sequence ID" value="NZ_BMDD01000008.1"/>
</dbReference>
<evidence type="ECO:0000256" key="2">
    <source>
        <dbReference type="ARBA" id="ARBA00022475"/>
    </source>
</evidence>
<name>A0ABQ2A899_9BACL</name>
<dbReference type="InterPro" id="IPR000390">
    <property type="entry name" value="Small_drug/metabolite_transptr"/>
</dbReference>
<accession>A0ABQ2A899</accession>
<comment type="caution">
    <text evidence="8">The sequence shown here is derived from an EMBL/GenBank/DDBJ whole genome shotgun (WGS) entry which is preliminary data.</text>
</comment>
<dbReference type="EMBL" id="BMDD01000008">
    <property type="protein sequence ID" value="GGH86750.1"/>
    <property type="molecule type" value="Genomic_DNA"/>
</dbReference>
<feature type="transmembrane region" description="Helical" evidence="7">
    <location>
        <begin position="86"/>
        <end position="105"/>
    </location>
</feature>
<dbReference type="PANTHER" id="PTHR30561:SF7">
    <property type="entry name" value="GUANIDINIUM EFFLUX SYSTEM SUBUNIT GDNC-RELATED"/>
    <property type="match status" value="1"/>
</dbReference>
<keyword evidence="4 7" id="KW-1133">Transmembrane helix</keyword>
<evidence type="ECO:0000256" key="1">
    <source>
        <dbReference type="ARBA" id="ARBA00004651"/>
    </source>
</evidence>
<protein>
    <submittedName>
        <fullName evidence="8">Multidrug resistance protein YkkC</fullName>
    </submittedName>
</protein>
<sequence>MSRANRGWLYVLIGGVFEVAWVSGLKHSSNIWEWLLTVIGIAASFWLMINASKVLPIGSVYAVFTGLGTAGTVVAETLLFGEPFSIAKTLLILLLLSGVVGLKLVTDSPKDETAPGIVSKKEAI</sequence>
<dbReference type="SUPFAM" id="SSF103481">
    <property type="entry name" value="Multidrug resistance efflux transporter EmrE"/>
    <property type="match status" value="1"/>
</dbReference>
<evidence type="ECO:0000256" key="7">
    <source>
        <dbReference type="SAM" id="Phobius"/>
    </source>
</evidence>
<feature type="transmembrane region" description="Helical" evidence="7">
    <location>
        <begin position="61"/>
        <end position="80"/>
    </location>
</feature>
<keyword evidence="9" id="KW-1185">Reference proteome</keyword>
<evidence type="ECO:0000256" key="4">
    <source>
        <dbReference type="ARBA" id="ARBA00022989"/>
    </source>
</evidence>
<feature type="transmembrane region" description="Helical" evidence="7">
    <location>
        <begin position="31"/>
        <end position="49"/>
    </location>
</feature>
<organism evidence="8 9">
    <name type="scientific">Saccharibacillus endophyticus</name>
    <dbReference type="NCBI Taxonomy" id="2060666"/>
    <lineage>
        <taxon>Bacteria</taxon>
        <taxon>Bacillati</taxon>
        <taxon>Bacillota</taxon>
        <taxon>Bacilli</taxon>
        <taxon>Bacillales</taxon>
        <taxon>Paenibacillaceae</taxon>
        <taxon>Saccharibacillus</taxon>
    </lineage>
</organism>
<evidence type="ECO:0000256" key="5">
    <source>
        <dbReference type="ARBA" id="ARBA00023136"/>
    </source>
</evidence>
<dbReference type="Proteomes" id="UP000605427">
    <property type="component" value="Unassembled WGS sequence"/>
</dbReference>
<evidence type="ECO:0000256" key="3">
    <source>
        <dbReference type="ARBA" id="ARBA00022692"/>
    </source>
</evidence>
<keyword evidence="3 6" id="KW-0812">Transmembrane</keyword>
<dbReference type="InterPro" id="IPR045324">
    <property type="entry name" value="Small_multidrug_res"/>
</dbReference>
<gene>
    <name evidence="8" type="primary">ykkC</name>
    <name evidence="8" type="ORF">GCM10007362_47250</name>
</gene>
<comment type="subcellular location">
    <subcellularLocation>
        <location evidence="1 6">Cell membrane</location>
        <topology evidence="1 6">Multi-pass membrane protein</topology>
    </subcellularLocation>
</comment>
<reference evidence="9" key="1">
    <citation type="journal article" date="2019" name="Int. J. Syst. Evol. Microbiol.">
        <title>The Global Catalogue of Microorganisms (GCM) 10K type strain sequencing project: providing services to taxonomists for standard genome sequencing and annotation.</title>
        <authorList>
            <consortium name="The Broad Institute Genomics Platform"/>
            <consortium name="The Broad Institute Genome Sequencing Center for Infectious Disease"/>
            <person name="Wu L."/>
            <person name="Ma J."/>
        </authorList>
    </citation>
    <scope>NUCLEOTIDE SEQUENCE [LARGE SCALE GENOMIC DNA]</scope>
    <source>
        <strain evidence="9">CCM 8702</strain>
    </source>
</reference>
<keyword evidence="5 7" id="KW-0472">Membrane</keyword>
<keyword evidence="2" id="KW-1003">Cell membrane</keyword>
<dbReference type="PANTHER" id="PTHR30561">
    <property type="entry name" value="SMR FAMILY PROTON-DEPENDENT DRUG EFFLUX TRANSPORTER SUGE"/>
    <property type="match status" value="1"/>
</dbReference>
<feature type="transmembrane region" description="Helical" evidence="7">
    <location>
        <begin position="7"/>
        <end position="25"/>
    </location>
</feature>
<evidence type="ECO:0000256" key="6">
    <source>
        <dbReference type="RuleBase" id="RU003942"/>
    </source>
</evidence>
<dbReference type="Pfam" id="PF00893">
    <property type="entry name" value="Multi_Drug_Res"/>
    <property type="match status" value="1"/>
</dbReference>
<dbReference type="Gene3D" id="1.10.3730.20">
    <property type="match status" value="1"/>
</dbReference>
<proteinExistence type="inferred from homology"/>
<evidence type="ECO:0000313" key="9">
    <source>
        <dbReference type="Proteomes" id="UP000605427"/>
    </source>
</evidence>
<comment type="similarity">
    <text evidence="6">Belongs to the drug/metabolite transporter (DMT) superfamily. Small multidrug resistance (SMR) (TC 2.A.7.1) family.</text>
</comment>